<dbReference type="GO" id="GO:0003677">
    <property type="term" value="F:DNA binding"/>
    <property type="evidence" value="ECO:0007669"/>
    <property type="project" value="UniProtKB-KW"/>
</dbReference>
<evidence type="ECO:0000313" key="6">
    <source>
        <dbReference type="EMBL" id="MCI4658753.1"/>
    </source>
</evidence>
<dbReference type="Gene3D" id="1.10.10.10">
    <property type="entry name" value="Winged helix-like DNA-binding domain superfamily/Winged helix DNA-binding domain"/>
    <property type="match status" value="1"/>
</dbReference>
<evidence type="ECO:0000256" key="1">
    <source>
        <dbReference type="ARBA" id="ARBA00023015"/>
    </source>
</evidence>
<accession>A0AA41QYE1</accession>
<dbReference type="Gene3D" id="3.30.450.40">
    <property type="match status" value="1"/>
</dbReference>
<dbReference type="Proteomes" id="UP001165341">
    <property type="component" value="Unassembled WGS sequence"/>
</dbReference>
<dbReference type="Pfam" id="PF09339">
    <property type="entry name" value="HTH_IclR"/>
    <property type="match status" value="1"/>
</dbReference>
<keyword evidence="2" id="KW-0238">DNA-binding</keyword>
<organism evidence="6 7">
    <name type="scientific">Cryobacterium zhongshanensis</name>
    <dbReference type="NCBI Taxonomy" id="2928153"/>
    <lineage>
        <taxon>Bacteria</taxon>
        <taxon>Bacillati</taxon>
        <taxon>Actinomycetota</taxon>
        <taxon>Actinomycetes</taxon>
        <taxon>Micrococcales</taxon>
        <taxon>Microbacteriaceae</taxon>
        <taxon>Cryobacterium</taxon>
    </lineage>
</organism>
<keyword evidence="1" id="KW-0805">Transcription regulation</keyword>
<dbReference type="InterPro" id="IPR036388">
    <property type="entry name" value="WH-like_DNA-bd_sf"/>
</dbReference>
<evidence type="ECO:0000256" key="2">
    <source>
        <dbReference type="ARBA" id="ARBA00023125"/>
    </source>
</evidence>
<dbReference type="SUPFAM" id="SSF55781">
    <property type="entry name" value="GAF domain-like"/>
    <property type="match status" value="1"/>
</dbReference>
<dbReference type="SMART" id="SM00346">
    <property type="entry name" value="HTH_ICLR"/>
    <property type="match status" value="1"/>
</dbReference>
<dbReference type="InterPro" id="IPR005471">
    <property type="entry name" value="Tscrpt_reg_IclR_N"/>
</dbReference>
<feature type="domain" description="HTH iclR-type" evidence="4">
    <location>
        <begin position="8"/>
        <end position="69"/>
    </location>
</feature>
<dbReference type="InterPro" id="IPR050707">
    <property type="entry name" value="HTH_MetabolicPath_Reg"/>
</dbReference>
<dbReference type="SUPFAM" id="SSF46785">
    <property type="entry name" value="Winged helix' DNA-binding domain"/>
    <property type="match status" value="1"/>
</dbReference>
<dbReference type="PANTHER" id="PTHR30136:SF24">
    <property type="entry name" value="HTH-TYPE TRANSCRIPTIONAL REPRESSOR ALLR"/>
    <property type="match status" value="1"/>
</dbReference>
<gene>
    <name evidence="6" type="ORF">MQH31_13145</name>
</gene>
<feature type="domain" description="IclR-ED" evidence="5">
    <location>
        <begin position="70"/>
        <end position="249"/>
    </location>
</feature>
<reference evidence="6" key="1">
    <citation type="submission" date="2022-03" db="EMBL/GenBank/DDBJ databases">
        <title>Cryobacterium sp. nov. strain ZS14-85, isolated from Antarctic soil.</title>
        <authorList>
            <person name="Li J."/>
            <person name="Niu G."/>
        </authorList>
    </citation>
    <scope>NUCLEOTIDE SEQUENCE</scope>
    <source>
        <strain evidence="6">ZS14-85</strain>
    </source>
</reference>
<protein>
    <submittedName>
        <fullName evidence="6">IclR family transcriptional regulator</fullName>
    </submittedName>
</protein>
<dbReference type="PROSITE" id="PS51077">
    <property type="entry name" value="HTH_ICLR"/>
    <property type="match status" value="1"/>
</dbReference>
<dbReference type="EMBL" id="JALGAR010000003">
    <property type="protein sequence ID" value="MCI4658753.1"/>
    <property type="molecule type" value="Genomic_DNA"/>
</dbReference>
<name>A0AA41QYE1_9MICO</name>
<dbReference type="GO" id="GO:0045892">
    <property type="term" value="P:negative regulation of DNA-templated transcription"/>
    <property type="evidence" value="ECO:0007669"/>
    <property type="project" value="TreeGrafter"/>
</dbReference>
<dbReference type="Pfam" id="PF01614">
    <property type="entry name" value="IclR_C"/>
    <property type="match status" value="1"/>
</dbReference>
<comment type="caution">
    <text evidence="6">The sequence shown here is derived from an EMBL/GenBank/DDBJ whole genome shotgun (WGS) entry which is preliminary data.</text>
</comment>
<dbReference type="GO" id="GO:0003700">
    <property type="term" value="F:DNA-binding transcription factor activity"/>
    <property type="evidence" value="ECO:0007669"/>
    <property type="project" value="TreeGrafter"/>
</dbReference>
<evidence type="ECO:0000256" key="3">
    <source>
        <dbReference type="ARBA" id="ARBA00023163"/>
    </source>
</evidence>
<dbReference type="InterPro" id="IPR036390">
    <property type="entry name" value="WH_DNA-bd_sf"/>
</dbReference>
<evidence type="ECO:0000259" key="5">
    <source>
        <dbReference type="PROSITE" id="PS51078"/>
    </source>
</evidence>
<dbReference type="AlphaFoldDB" id="A0AA41QYE1"/>
<dbReference type="PANTHER" id="PTHR30136">
    <property type="entry name" value="HELIX-TURN-HELIX TRANSCRIPTIONAL REGULATOR, ICLR FAMILY"/>
    <property type="match status" value="1"/>
</dbReference>
<keyword evidence="3" id="KW-0804">Transcription</keyword>
<evidence type="ECO:0000313" key="7">
    <source>
        <dbReference type="Proteomes" id="UP001165341"/>
    </source>
</evidence>
<proteinExistence type="predicted"/>
<dbReference type="PROSITE" id="PS51078">
    <property type="entry name" value="ICLR_ED"/>
    <property type="match status" value="1"/>
</dbReference>
<dbReference type="InterPro" id="IPR029016">
    <property type="entry name" value="GAF-like_dom_sf"/>
</dbReference>
<dbReference type="RefSeq" id="WP_243012410.1">
    <property type="nucleotide sequence ID" value="NZ_JALGAR010000003.1"/>
</dbReference>
<evidence type="ECO:0000259" key="4">
    <source>
        <dbReference type="PROSITE" id="PS51077"/>
    </source>
</evidence>
<sequence>MANSRSGDSLLSRLVTILDAFGSHRSSMTISTLSRRVGMPLATTHRLVLQLLDERLLERDADGEVRLGIRLWELASRGSRTTDLREIALPFMEDVQAVVQQHTTLSLLDSENVLYIERLTTRGSAVNITQIAGRLPIHACSSGLVLLAYSPPEFQDDVLGRELVRYTEHTVTEPAALRRLLAGIRQLGHASVPGIIVPDTTGIAVPVFERGDRVIAALNVIVPFGEEDLRATVPALKTAAHGISRALGADRPRGGTSRMPRAV</sequence>
<dbReference type="InterPro" id="IPR014757">
    <property type="entry name" value="Tscrpt_reg_IclR_C"/>
</dbReference>
<keyword evidence="7" id="KW-1185">Reference proteome</keyword>